<keyword evidence="4 7" id="KW-0274">FAD</keyword>
<dbReference type="Pfam" id="PF02771">
    <property type="entry name" value="Acyl-CoA_dh_N"/>
    <property type="match status" value="1"/>
</dbReference>
<dbReference type="SUPFAM" id="SSF56645">
    <property type="entry name" value="Acyl-CoA dehydrogenase NM domain-like"/>
    <property type="match status" value="1"/>
</dbReference>
<dbReference type="SUPFAM" id="SSF47203">
    <property type="entry name" value="Acyl-CoA dehydrogenase C-terminal domain-like"/>
    <property type="match status" value="2"/>
</dbReference>
<evidence type="ECO:0000256" key="2">
    <source>
        <dbReference type="ARBA" id="ARBA00009347"/>
    </source>
</evidence>
<dbReference type="EMBL" id="FUXM01000039">
    <property type="protein sequence ID" value="SKA21283.1"/>
    <property type="molecule type" value="Genomic_DNA"/>
</dbReference>
<dbReference type="Gene3D" id="1.10.540.10">
    <property type="entry name" value="Acyl-CoA dehydrogenase/oxidase, N-terminal domain"/>
    <property type="match status" value="1"/>
</dbReference>
<evidence type="ECO:0000256" key="4">
    <source>
        <dbReference type="ARBA" id="ARBA00022827"/>
    </source>
</evidence>
<dbReference type="PROSITE" id="PS00073">
    <property type="entry name" value="ACYL_COA_DH_2"/>
    <property type="match status" value="1"/>
</dbReference>
<dbReference type="Proteomes" id="UP000189933">
    <property type="component" value="Unassembled WGS sequence"/>
</dbReference>
<comment type="catalytic activity">
    <reaction evidence="6">
        <text>a 2,3-saturated acyl-CoA + A = a 2,3-dehydroacyl-CoA + AH2</text>
        <dbReference type="Rhea" id="RHEA:48608"/>
        <dbReference type="ChEBI" id="CHEBI:13193"/>
        <dbReference type="ChEBI" id="CHEBI:17499"/>
        <dbReference type="ChEBI" id="CHEBI:60015"/>
        <dbReference type="ChEBI" id="CHEBI:65111"/>
    </reaction>
</comment>
<dbReference type="Gene3D" id="1.20.140.10">
    <property type="entry name" value="Butyryl-CoA Dehydrogenase, subunit A, domain 3"/>
    <property type="match status" value="2"/>
</dbReference>
<dbReference type="GO" id="GO:0050660">
    <property type="term" value="F:flavin adenine dinucleotide binding"/>
    <property type="evidence" value="ECO:0007669"/>
    <property type="project" value="InterPro"/>
</dbReference>
<dbReference type="GO" id="GO:0003995">
    <property type="term" value="F:acyl-CoA dehydrogenase activity"/>
    <property type="evidence" value="ECO:0007669"/>
    <property type="project" value="InterPro"/>
</dbReference>
<dbReference type="InterPro" id="IPR049426">
    <property type="entry name" value="Acyl-CoA-dh-like_C"/>
</dbReference>
<evidence type="ECO:0000313" key="12">
    <source>
        <dbReference type="EMBL" id="SKA21283.1"/>
    </source>
</evidence>
<feature type="domain" description="Acyl-CoA oxidase/dehydrogenase middle" evidence="9">
    <location>
        <begin position="143"/>
        <end position="235"/>
    </location>
</feature>
<reference evidence="13" key="1">
    <citation type="submission" date="2017-02" db="EMBL/GenBank/DDBJ databases">
        <authorList>
            <person name="Varghese N."/>
            <person name="Submissions S."/>
        </authorList>
    </citation>
    <scope>NUCLEOTIDE SEQUENCE [LARGE SCALE GENOMIC DNA]</scope>
    <source>
        <strain evidence="13">DSM 16521</strain>
    </source>
</reference>
<evidence type="ECO:0000259" key="8">
    <source>
        <dbReference type="Pfam" id="PF00441"/>
    </source>
</evidence>
<dbReference type="InterPro" id="IPR036250">
    <property type="entry name" value="AcylCo_DH-like_C"/>
</dbReference>
<keyword evidence="3 7" id="KW-0285">Flavoprotein</keyword>
<comment type="similarity">
    <text evidence="2 7">Belongs to the acyl-CoA dehydrogenase family.</text>
</comment>
<dbReference type="InterPro" id="IPR009100">
    <property type="entry name" value="AcylCoA_DH/oxidase_NM_dom_sf"/>
</dbReference>
<dbReference type="InterPro" id="IPR013786">
    <property type="entry name" value="AcylCoA_DH/ox_N"/>
</dbReference>
<evidence type="ECO:0000313" key="13">
    <source>
        <dbReference type="Proteomes" id="UP000189933"/>
    </source>
</evidence>
<evidence type="ECO:0000256" key="6">
    <source>
        <dbReference type="ARBA" id="ARBA00052546"/>
    </source>
</evidence>
<dbReference type="FunFam" id="1.10.540.10:FF:000001">
    <property type="entry name" value="Very long-chain-specific acyl-CoA dehydrogenase, mitochondrial"/>
    <property type="match status" value="1"/>
</dbReference>
<dbReference type="InterPro" id="IPR006089">
    <property type="entry name" value="Acyl-CoA_DH_CS"/>
</dbReference>
<dbReference type="Gene3D" id="2.40.110.10">
    <property type="entry name" value="Butyryl-CoA Dehydrogenase, subunit A, domain 2"/>
    <property type="match status" value="1"/>
</dbReference>
<dbReference type="InterPro" id="IPR009075">
    <property type="entry name" value="AcylCo_DH/oxidase_C"/>
</dbReference>
<dbReference type="InterPro" id="IPR006091">
    <property type="entry name" value="Acyl-CoA_Oxase/DH_mid-dom"/>
</dbReference>
<evidence type="ECO:0000259" key="10">
    <source>
        <dbReference type="Pfam" id="PF02771"/>
    </source>
</evidence>
<dbReference type="AlphaFoldDB" id="A0A1T4RZ81"/>
<dbReference type="PANTHER" id="PTHR43884:SF12">
    <property type="entry name" value="ISOVALERYL-COA DEHYDROGENASE, MITOCHONDRIAL-RELATED"/>
    <property type="match status" value="1"/>
</dbReference>
<dbReference type="FunFam" id="1.20.140.10:FF:000019">
    <property type="entry name" value="Acyl-CoA dehydrogenase"/>
    <property type="match status" value="1"/>
</dbReference>
<dbReference type="Pfam" id="PF02770">
    <property type="entry name" value="Acyl-CoA_dh_M"/>
    <property type="match status" value="1"/>
</dbReference>
<dbReference type="RefSeq" id="WP_200803505.1">
    <property type="nucleotide sequence ID" value="NZ_FUXM01000039.1"/>
</dbReference>
<feature type="domain" description="Acyl-CoA dehydrogenase-like C-terminal" evidence="11">
    <location>
        <begin position="459"/>
        <end position="560"/>
    </location>
</feature>
<keyword evidence="13" id="KW-1185">Reference proteome</keyword>
<name>A0A1T4RZ81_9FIRM</name>
<dbReference type="Pfam" id="PF00441">
    <property type="entry name" value="Acyl-CoA_dh_1"/>
    <property type="match status" value="1"/>
</dbReference>
<evidence type="ECO:0000259" key="9">
    <source>
        <dbReference type="Pfam" id="PF02770"/>
    </source>
</evidence>
<feature type="domain" description="Acyl-CoA dehydrogenase/oxidase N-terminal" evidence="10">
    <location>
        <begin position="27"/>
        <end position="139"/>
    </location>
</feature>
<gene>
    <name evidence="12" type="ORF">SAMN02745885_02346</name>
</gene>
<protein>
    <submittedName>
        <fullName evidence="12">Acyl-CoA dehydrogenase</fullName>
    </submittedName>
</protein>
<sequence>MGERVKGGAFLLGSVSPEQVFTPEEFTEEHKMIAKTAFDFTAKEVEPRVEELEKLNPELMSSLLKQAGELGLLAADIPEEYDGAGLDKISSMLIAENLTRGGSFGLAHGAHTGIGSLPIVLFGNADQKKRYLPALASGEKIAAYCLTEPTSGSDALGAKTRADLSADGKYYILNGTKQFITNAGMADVFVVYAKVDGDKFTAFIVDRETEGLSLGPEEKKMGIKGSTTRQVILENAKVPVENVLGEIGKGHVIAFNILNIGRYKLAVGCLGAAKHAIELAAKYSLERKQFGKPIASFGMIREKLARMATSIYVTESMVYRTGGLIDAALAEIDHHAEDAGPRIGRAIEEYALECSINKVFASEALDFVADEAVQIHGGYGYISEYPVERIYRDSRINRIFEGTNEINRLIIPGMLMRKAMKNELPFLQVAQALQKELLQPLTPVSDEPVTWEAQLVERAKKIFLLTAGSAVQKLGQKLQDEQEVLARIADLVIEIFAMESAVLRTIKKVQAKDLYADLAVAMTSFYCFDAFRRVEGYAREVLLAIEKGDVLATQLSALKKLARPPFVDWLGLTRTIAAKVLDFQGYKI</sequence>
<accession>A0A1T4RZ81</accession>
<evidence type="ECO:0000256" key="3">
    <source>
        <dbReference type="ARBA" id="ARBA00022630"/>
    </source>
</evidence>
<organism evidence="12 13">
    <name type="scientific">Carboxydocella sporoproducens DSM 16521</name>
    <dbReference type="NCBI Taxonomy" id="1121270"/>
    <lineage>
        <taxon>Bacteria</taxon>
        <taxon>Bacillati</taxon>
        <taxon>Bacillota</taxon>
        <taxon>Clostridia</taxon>
        <taxon>Eubacteriales</taxon>
        <taxon>Clostridiales Family XVI. Incertae Sedis</taxon>
        <taxon>Carboxydocella</taxon>
    </lineage>
</organism>
<evidence type="ECO:0000256" key="1">
    <source>
        <dbReference type="ARBA" id="ARBA00001974"/>
    </source>
</evidence>
<evidence type="ECO:0000259" key="11">
    <source>
        <dbReference type="Pfam" id="PF21263"/>
    </source>
</evidence>
<feature type="domain" description="Acyl-CoA dehydrogenase/oxidase C-terminal" evidence="8">
    <location>
        <begin position="248"/>
        <end position="411"/>
    </location>
</feature>
<evidence type="ECO:0000256" key="5">
    <source>
        <dbReference type="ARBA" id="ARBA00023002"/>
    </source>
</evidence>
<dbReference type="FunFam" id="2.40.110.10:FF:000006">
    <property type="entry name" value="very long-chain specific acyl-CoA dehydrogenase, mitochondrial"/>
    <property type="match status" value="1"/>
</dbReference>
<keyword evidence="5 7" id="KW-0560">Oxidoreductase</keyword>
<proteinExistence type="inferred from homology"/>
<dbReference type="InterPro" id="IPR046373">
    <property type="entry name" value="Acyl-CoA_Oxase/DH_mid-dom_sf"/>
</dbReference>
<dbReference type="Pfam" id="PF21263">
    <property type="entry name" value="Acyl-CoA-dh_C"/>
    <property type="match status" value="1"/>
</dbReference>
<dbReference type="PANTHER" id="PTHR43884">
    <property type="entry name" value="ACYL-COA DEHYDROGENASE"/>
    <property type="match status" value="1"/>
</dbReference>
<evidence type="ECO:0000256" key="7">
    <source>
        <dbReference type="RuleBase" id="RU362125"/>
    </source>
</evidence>
<dbReference type="InterPro" id="IPR037069">
    <property type="entry name" value="AcylCoA_DH/ox_N_sf"/>
</dbReference>
<comment type="cofactor">
    <cofactor evidence="1 7">
        <name>FAD</name>
        <dbReference type="ChEBI" id="CHEBI:57692"/>
    </cofactor>
</comment>
<dbReference type="PROSITE" id="PS00072">
    <property type="entry name" value="ACYL_COA_DH_1"/>
    <property type="match status" value="1"/>
</dbReference>